<dbReference type="HOGENOM" id="CLU_2073498_0_0_1"/>
<sequence length="118" mass="13453">MPLRHRLDDEREHGSGAEAKGLGGDTSDVDSSTARTLVERLLTVYRTLRRWQLSRARPSDEDNDEVLKDFVALYQTVIGSRPCRHAVLDLQGEDTISILDLLLRECLFLSDYEEHPTE</sequence>
<dbReference type="InParanoid" id="A0A067PKU6"/>
<dbReference type="EMBL" id="KL197725">
    <property type="protein sequence ID" value="KDQ55513.1"/>
    <property type="molecule type" value="Genomic_DNA"/>
</dbReference>
<evidence type="ECO:0000313" key="3">
    <source>
        <dbReference type="Proteomes" id="UP000027265"/>
    </source>
</evidence>
<evidence type="ECO:0000256" key="1">
    <source>
        <dbReference type="SAM" id="MobiDB-lite"/>
    </source>
</evidence>
<dbReference type="Proteomes" id="UP000027265">
    <property type="component" value="Unassembled WGS sequence"/>
</dbReference>
<proteinExistence type="predicted"/>
<feature type="compositionally biased region" description="Basic and acidic residues" evidence="1">
    <location>
        <begin position="1"/>
        <end position="15"/>
    </location>
</feature>
<protein>
    <submittedName>
        <fullName evidence="2">Uncharacterized protein</fullName>
    </submittedName>
</protein>
<gene>
    <name evidence="2" type="ORF">JAAARDRAFT_338528</name>
</gene>
<keyword evidence="3" id="KW-1185">Reference proteome</keyword>
<organism evidence="2 3">
    <name type="scientific">Jaapia argillacea MUCL 33604</name>
    <dbReference type="NCBI Taxonomy" id="933084"/>
    <lineage>
        <taxon>Eukaryota</taxon>
        <taxon>Fungi</taxon>
        <taxon>Dikarya</taxon>
        <taxon>Basidiomycota</taxon>
        <taxon>Agaricomycotina</taxon>
        <taxon>Agaricomycetes</taxon>
        <taxon>Agaricomycetidae</taxon>
        <taxon>Jaapiales</taxon>
        <taxon>Jaapiaceae</taxon>
        <taxon>Jaapia</taxon>
    </lineage>
</organism>
<reference evidence="3" key="1">
    <citation type="journal article" date="2014" name="Proc. Natl. Acad. Sci. U.S.A.">
        <title>Extensive sampling of basidiomycete genomes demonstrates inadequacy of the white-rot/brown-rot paradigm for wood decay fungi.</title>
        <authorList>
            <person name="Riley R."/>
            <person name="Salamov A.A."/>
            <person name="Brown D.W."/>
            <person name="Nagy L.G."/>
            <person name="Floudas D."/>
            <person name="Held B.W."/>
            <person name="Levasseur A."/>
            <person name="Lombard V."/>
            <person name="Morin E."/>
            <person name="Otillar R."/>
            <person name="Lindquist E.A."/>
            <person name="Sun H."/>
            <person name="LaButti K.M."/>
            <person name="Schmutz J."/>
            <person name="Jabbour D."/>
            <person name="Luo H."/>
            <person name="Baker S.E."/>
            <person name="Pisabarro A.G."/>
            <person name="Walton J.D."/>
            <person name="Blanchette R.A."/>
            <person name="Henrissat B."/>
            <person name="Martin F."/>
            <person name="Cullen D."/>
            <person name="Hibbett D.S."/>
            <person name="Grigoriev I.V."/>
        </authorList>
    </citation>
    <scope>NUCLEOTIDE SEQUENCE [LARGE SCALE GENOMIC DNA]</scope>
    <source>
        <strain evidence="3">MUCL 33604</strain>
    </source>
</reference>
<name>A0A067PKU6_9AGAM</name>
<accession>A0A067PKU6</accession>
<dbReference type="AlphaFoldDB" id="A0A067PKU6"/>
<evidence type="ECO:0000313" key="2">
    <source>
        <dbReference type="EMBL" id="KDQ55513.1"/>
    </source>
</evidence>
<feature type="region of interest" description="Disordered" evidence="1">
    <location>
        <begin position="1"/>
        <end position="31"/>
    </location>
</feature>